<dbReference type="Gene3D" id="1.20.5.1930">
    <property type="match status" value="1"/>
</dbReference>
<keyword evidence="9" id="KW-0472">Membrane</keyword>
<evidence type="ECO:0000313" key="11">
    <source>
        <dbReference type="EMBL" id="EPZ17470.1"/>
    </source>
</evidence>
<dbReference type="SMART" id="SM00387">
    <property type="entry name" value="HATPase_c"/>
    <property type="match status" value="1"/>
</dbReference>
<dbReference type="PANTHER" id="PTHR24421:SF10">
    <property type="entry name" value="NITRATE_NITRITE SENSOR PROTEIN NARQ"/>
    <property type="match status" value="1"/>
</dbReference>
<dbReference type="InterPro" id="IPR050482">
    <property type="entry name" value="Sensor_HK_TwoCompSys"/>
</dbReference>
<dbReference type="Gene3D" id="3.30.565.10">
    <property type="entry name" value="Histidine kinase-like ATPase, C-terminal domain"/>
    <property type="match status" value="1"/>
</dbReference>
<dbReference type="CDD" id="cd19410">
    <property type="entry name" value="HK9-like_sensor"/>
    <property type="match status" value="1"/>
</dbReference>
<proteinExistence type="predicted"/>
<dbReference type="PROSITE" id="PS50109">
    <property type="entry name" value="HIS_KIN"/>
    <property type="match status" value="1"/>
</dbReference>
<dbReference type="GO" id="GO:0000155">
    <property type="term" value="F:phosphorelay sensor kinase activity"/>
    <property type="evidence" value="ECO:0007669"/>
    <property type="project" value="InterPro"/>
</dbReference>
<accession>S9ZJA5</accession>
<evidence type="ECO:0000256" key="4">
    <source>
        <dbReference type="ARBA" id="ARBA00022679"/>
    </source>
</evidence>
<dbReference type="InterPro" id="IPR007891">
    <property type="entry name" value="CHASE3"/>
</dbReference>
<dbReference type="eggNOG" id="COG4585">
    <property type="taxonomic scope" value="Bacteria"/>
</dbReference>
<reference evidence="11 12" key="1">
    <citation type="submission" date="2013-06" db="EMBL/GenBank/DDBJ databases">
        <title>Draft genome sequence of Thauera terpenica.</title>
        <authorList>
            <person name="Liu B."/>
            <person name="Frostegard A.H."/>
            <person name="Shapleigh J.P."/>
        </authorList>
    </citation>
    <scope>NUCLEOTIDE SEQUENCE [LARGE SCALE GENOMIC DNA]</scope>
    <source>
        <strain evidence="11 12">58Eu</strain>
    </source>
</reference>
<evidence type="ECO:0000313" key="12">
    <source>
        <dbReference type="Proteomes" id="UP000015455"/>
    </source>
</evidence>
<organism evidence="11 12">
    <name type="scientific">Thauera terpenica 58Eu</name>
    <dbReference type="NCBI Taxonomy" id="1348657"/>
    <lineage>
        <taxon>Bacteria</taxon>
        <taxon>Pseudomonadati</taxon>
        <taxon>Pseudomonadota</taxon>
        <taxon>Betaproteobacteria</taxon>
        <taxon>Rhodocyclales</taxon>
        <taxon>Zoogloeaceae</taxon>
        <taxon>Thauera</taxon>
    </lineage>
</organism>
<dbReference type="EC" id="2.7.13.3" evidence="2"/>
<gene>
    <name evidence="11" type="ORF">M622_01485</name>
</gene>
<evidence type="ECO:0000256" key="5">
    <source>
        <dbReference type="ARBA" id="ARBA00022741"/>
    </source>
</evidence>
<evidence type="ECO:0000256" key="1">
    <source>
        <dbReference type="ARBA" id="ARBA00000085"/>
    </source>
</evidence>
<dbReference type="GO" id="GO:0046983">
    <property type="term" value="F:protein dimerization activity"/>
    <property type="evidence" value="ECO:0007669"/>
    <property type="project" value="InterPro"/>
</dbReference>
<evidence type="ECO:0000256" key="7">
    <source>
        <dbReference type="ARBA" id="ARBA00022840"/>
    </source>
</evidence>
<dbReference type="InterPro" id="IPR005467">
    <property type="entry name" value="His_kinase_dom"/>
</dbReference>
<dbReference type="InterPro" id="IPR036890">
    <property type="entry name" value="HATPase_C_sf"/>
</dbReference>
<dbReference type="AlphaFoldDB" id="S9ZJA5"/>
<keyword evidence="4" id="KW-0808">Transferase</keyword>
<keyword evidence="6" id="KW-0418">Kinase</keyword>
<protein>
    <recommendedName>
        <fullName evidence="2">histidine kinase</fullName>
        <ecNumber evidence="2">2.7.13.3</ecNumber>
    </recommendedName>
</protein>
<dbReference type="STRING" id="1348657.M622_01485"/>
<feature type="transmembrane region" description="Helical" evidence="9">
    <location>
        <begin position="191"/>
        <end position="208"/>
    </location>
</feature>
<name>S9ZJA5_9RHOO</name>
<dbReference type="EMBL" id="ATJV01000001">
    <property type="protein sequence ID" value="EPZ17470.1"/>
    <property type="molecule type" value="Genomic_DNA"/>
</dbReference>
<keyword evidence="8" id="KW-0902">Two-component regulatory system</keyword>
<evidence type="ECO:0000256" key="2">
    <source>
        <dbReference type="ARBA" id="ARBA00012438"/>
    </source>
</evidence>
<dbReference type="Pfam" id="PF07730">
    <property type="entry name" value="HisKA_3"/>
    <property type="match status" value="1"/>
</dbReference>
<comment type="caution">
    <text evidence="11">The sequence shown here is derived from an EMBL/GenBank/DDBJ whole genome shotgun (WGS) entry which is preliminary data.</text>
</comment>
<evidence type="ECO:0000256" key="9">
    <source>
        <dbReference type="SAM" id="Phobius"/>
    </source>
</evidence>
<dbReference type="eggNOG" id="COG5278">
    <property type="taxonomic scope" value="Bacteria"/>
</dbReference>
<feature type="domain" description="Histidine kinase" evidence="10">
    <location>
        <begin position="256"/>
        <end position="456"/>
    </location>
</feature>
<evidence type="ECO:0000256" key="8">
    <source>
        <dbReference type="ARBA" id="ARBA00023012"/>
    </source>
</evidence>
<keyword evidence="12" id="KW-1185">Reference proteome</keyword>
<dbReference type="Pfam" id="PF05227">
    <property type="entry name" value="CHASE3"/>
    <property type="match status" value="1"/>
</dbReference>
<dbReference type="SUPFAM" id="SSF55874">
    <property type="entry name" value="ATPase domain of HSP90 chaperone/DNA topoisomerase II/histidine kinase"/>
    <property type="match status" value="1"/>
</dbReference>
<evidence type="ECO:0000256" key="3">
    <source>
        <dbReference type="ARBA" id="ARBA00022553"/>
    </source>
</evidence>
<dbReference type="PANTHER" id="PTHR24421">
    <property type="entry name" value="NITRATE/NITRITE SENSOR PROTEIN NARX-RELATED"/>
    <property type="match status" value="1"/>
</dbReference>
<dbReference type="GO" id="GO:0016020">
    <property type="term" value="C:membrane"/>
    <property type="evidence" value="ECO:0007669"/>
    <property type="project" value="InterPro"/>
</dbReference>
<dbReference type="OrthoDB" id="9782588at2"/>
<keyword evidence="7" id="KW-0067">ATP-binding</keyword>
<keyword evidence="9" id="KW-1133">Transmembrane helix</keyword>
<dbReference type="GO" id="GO:0005524">
    <property type="term" value="F:ATP binding"/>
    <property type="evidence" value="ECO:0007669"/>
    <property type="project" value="UniProtKB-KW"/>
</dbReference>
<keyword evidence="3" id="KW-0597">Phosphoprotein</keyword>
<evidence type="ECO:0000256" key="6">
    <source>
        <dbReference type="ARBA" id="ARBA00022777"/>
    </source>
</evidence>
<dbReference type="PATRIC" id="fig|1348657.5.peg.302"/>
<sequence>MLRPTTLLLRTSTLLLAVVLVLGFVLGLAWLLTAQRHAETNQQALQTLQQQTLRLAHLDTLLVRLLDAESSVRGFMITNNPVYLGSYQNGGSEVERTLAELRSDRWSDGTQRASFEQLAQLVEGRWKLLTANIERGAVSPTDGASGGIGKQMTDDIRRLVDRLRAETEAEMNATLFASFGRFAEARKTTNVMGMGVLVLLLTVVVLLYRQEGLRNRLATVLRSENRRLQEEVDARTEELRNLASYLTEAREAEQARVARELHDELGALLTAVKLDAGWIARKLPADEQDSAASLRRRFDHLLDTLNEVITIKRRVVADLRPPLLSDLGLVEALRSLTQSWRSGDDEWQIELTLPEALPELPAATSLALYRIAQEALTNARRHASADHVRLNLEMDEGQLVLRIEDDGSGFDSSARELNRHGLAGIAHRIQMLGGQLTIDSKPGQGTCIEARVPIAPEA</sequence>
<evidence type="ECO:0000259" key="10">
    <source>
        <dbReference type="PROSITE" id="PS50109"/>
    </source>
</evidence>
<comment type="catalytic activity">
    <reaction evidence="1">
        <text>ATP + protein L-histidine = ADP + protein N-phospho-L-histidine.</text>
        <dbReference type="EC" id="2.7.13.3"/>
    </reaction>
</comment>
<dbReference type="InterPro" id="IPR003594">
    <property type="entry name" value="HATPase_dom"/>
</dbReference>
<dbReference type="CDD" id="cd16917">
    <property type="entry name" value="HATPase_UhpB-NarQ-NarX-like"/>
    <property type="match status" value="1"/>
</dbReference>
<dbReference type="InterPro" id="IPR011712">
    <property type="entry name" value="Sig_transdc_His_kin_sub3_dim/P"/>
</dbReference>
<dbReference type="Proteomes" id="UP000015455">
    <property type="component" value="Unassembled WGS sequence"/>
</dbReference>
<keyword evidence="5" id="KW-0547">Nucleotide-binding</keyword>
<keyword evidence="9" id="KW-0812">Transmembrane</keyword>
<dbReference type="Pfam" id="PF02518">
    <property type="entry name" value="HATPase_c"/>
    <property type="match status" value="1"/>
</dbReference>
<dbReference type="RefSeq" id="WP_021247759.1">
    <property type="nucleotide sequence ID" value="NZ_ATJV01000001.1"/>
</dbReference>